<dbReference type="Gene3D" id="1.25.40.10">
    <property type="entry name" value="Tetratricopeptide repeat domain"/>
    <property type="match status" value="1"/>
</dbReference>
<dbReference type="GO" id="GO:0006893">
    <property type="term" value="P:Golgi to plasma membrane transport"/>
    <property type="evidence" value="ECO:0007669"/>
    <property type="project" value="UniProtKB-ARBA"/>
</dbReference>
<dbReference type="SUPFAM" id="SSF48452">
    <property type="entry name" value="TPR-like"/>
    <property type="match status" value="1"/>
</dbReference>
<keyword evidence="2" id="KW-1185">Reference proteome</keyword>
<name>A0A914WSW3_9BILA</name>
<dbReference type="Pfam" id="PF09295">
    <property type="entry name" value="ChAPs"/>
    <property type="match status" value="1"/>
</dbReference>
<dbReference type="WBParaSite" id="PSAMB.scaffold511size73861.g6799.t1">
    <property type="protein sequence ID" value="PSAMB.scaffold511size73861.g6799.t1"/>
    <property type="gene ID" value="PSAMB.scaffold511size73861.g6799"/>
</dbReference>
<dbReference type="GO" id="GO:0034044">
    <property type="term" value="C:exomer complex"/>
    <property type="evidence" value="ECO:0007669"/>
    <property type="project" value="UniProtKB-ARBA"/>
</dbReference>
<dbReference type="InterPro" id="IPR015374">
    <property type="entry name" value="ChAPs"/>
</dbReference>
<protein>
    <submittedName>
        <fullName evidence="3">Tetratricopeptide repeat protein 33</fullName>
    </submittedName>
</protein>
<dbReference type="Proteomes" id="UP000887566">
    <property type="component" value="Unplaced"/>
</dbReference>
<evidence type="ECO:0000313" key="3">
    <source>
        <dbReference type="WBParaSite" id="PSAMB.scaffold511size73861.g6799.t1"/>
    </source>
</evidence>
<evidence type="ECO:0000313" key="2">
    <source>
        <dbReference type="Proteomes" id="UP000887566"/>
    </source>
</evidence>
<accession>A0A914WSW3</accession>
<reference evidence="3" key="1">
    <citation type="submission" date="2022-11" db="UniProtKB">
        <authorList>
            <consortium name="WormBaseParasite"/>
        </authorList>
    </citation>
    <scope>IDENTIFICATION</scope>
</reference>
<dbReference type="PANTHER" id="PTHR15544">
    <property type="entry name" value="OSMOSIS RESPONSIVE FACTOR"/>
    <property type="match status" value="1"/>
</dbReference>
<feature type="region of interest" description="Disordered" evidence="1">
    <location>
        <begin position="22"/>
        <end position="71"/>
    </location>
</feature>
<dbReference type="InterPro" id="IPR052658">
    <property type="entry name" value="TPR-containing"/>
</dbReference>
<dbReference type="AlphaFoldDB" id="A0A914WSW3"/>
<dbReference type="PANTHER" id="PTHR15544:SF0">
    <property type="entry name" value="TETRATRICOPEPTIDE REPEAT PROTEIN 33"/>
    <property type="match status" value="1"/>
</dbReference>
<feature type="compositionally biased region" description="Low complexity" evidence="1">
    <location>
        <begin position="22"/>
        <end position="31"/>
    </location>
</feature>
<sequence>MWKRKAQVIRPSAAALALSADNDSDLADASSTELTSQKRRKRAADVIEEGESSRKKEIPPPVGKSTSNDALTKTIDDASSLAESGDYESALDLFERTLADNPDEARVHEMKAQVLMELERDYVAVRAAEQAVRCAPIWFTAHRTLARAQLNVNDLESGTRSFARAAHLSPWDSDLRSELRSAGKLRHHRVFANDGNAPTAGGRPLL</sequence>
<proteinExistence type="predicted"/>
<dbReference type="InterPro" id="IPR011990">
    <property type="entry name" value="TPR-like_helical_dom_sf"/>
</dbReference>
<organism evidence="2 3">
    <name type="scientific">Plectus sambesii</name>
    <dbReference type="NCBI Taxonomy" id="2011161"/>
    <lineage>
        <taxon>Eukaryota</taxon>
        <taxon>Metazoa</taxon>
        <taxon>Ecdysozoa</taxon>
        <taxon>Nematoda</taxon>
        <taxon>Chromadorea</taxon>
        <taxon>Plectida</taxon>
        <taxon>Plectina</taxon>
        <taxon>Plectoidea</taxon>
        <taxon>Plectidae</taxon>
        <taxon>Plectus</taxon>
    </lineage>
</organism>
<evidence type="ECO:0000256" key="1">
    <source>
        <dbReference type="SAM" id="MobiDB-lite"/>
    </source>
</evidence>